<organism evidence="1">
    <name type="scientific">Opuntia streptacantha</name>
    <name type="common">Prickly pear cactus</name>
    <name type="synonym">Opuntia cardona</name>
    <dbReference type="NCBI Taxonomy" id="393608"/>
    <lineage>
        <taxon>Eukaryota</taxon>
        <taxon>Viridiplantae</taxon>
        <taxon>Streptophyta</taxon>
        <taxon>Embryophyta</taxon>
        <taxon>Tracheophyta</taxon>
        <taxon>Spermatophyta</taxon>
        <taxon>Magnoliopsida</taxon>
        <taxon>eudicotyledons</taxon>
        <taxon>Gunneridae</taxon>
        <taxon>Pentapetalae</taxon>
        <taxon>Caryophyllales</taxon>
        <taxon>Cactineae</taxon>
        <taxon>Cactaceae</taxon>
        <taxon>Opuntioideae</taxon>
        <taxon>Opuntia</taxon>
    </lineage>
</organism>
<evidence type="ECO:0000313" key="1">
    <source>
        <dbReference type="EMBL" id="MBA4673337.1"/>
    </source>
</evidence>
<protein>
    <submittedName>
        <fullName evidence="1">Uncharacterized protein</fullName>
    </submittedName>
</protein>
<reference evidence="1" key="2">
    <citation type="submission" date="2020-07" db="EMBL/GenBank/DDBJ databases">
        <authorList>
            <person name="Vera ALvarez R."/>
            <person name="Arias-Moreno D.M."/>
            <person name="Jimenez-Jacinto V."/>
            <person name="Jimenez-Bremont J.F."/>
            <person name="Swaminathan K."/>
            <person name="Moose S.P."/>
            <person name="Guerrero-Gonzalez M.L."/>
            <person name="Marino-Ramirez L."/>
            <person name="Landsman D."/>
            <person name="Rodriguez-Kessler M."/>
            <person name="Delgado-Sanchez P."/>
        </authorList>
    </citation>
    <scope>NUCLEOTIDE SEQUENCE</scope>
    <source>
        <tissue evidence="1">Cladode</tissue>
    </source>
</reference>
<name>A0A7C9ARD0_OPUST</name>
<accession>A0A7C9ARD0</accession>
<dbReference type="EMBL" id="GISG01258709">
    <property type="protein sequence ID" value="MBA4673337.1"/>
    <property type="molecule type" value="Transcribed_RNA"/>
</dbReference>
<dbReference type="AlphaFoldDB" id="A0A7C9ARD0"/>
<reference evidence="1" key="1">
    <citation type="journal article" date="2013" name="J. Plant Res.">
        <title>Effect of fungi and light on seed germination of three Opuntia species from semiarid lands of central Mexico.</title>
        <authorList>
            <person name="Delgado-Sanchez P."/>
            <person name="Jimenez-Bremont J.F."/>
            <person name="Guerrero-Gonzalez Mde L."/>
            <person name="Flores J."/>
        </authorList>
    </citation>
    <scope>NUCLEOTIDE SEQUENCE</scope>
    <source>
        <tissue evidence="1">Cladode</tissue>
    </source>
</reference>
<proteinExistence type="predicted"/>
<sequence length="101" mass="11291">MSLLRSLGRLRITPSSSTPLVSCHLYCSYLLILFLSSSGSKRWDIHCSASCLLTLISSSRTVVACRYFCMFPISNEKRNSPNTQMKPANKFSPSKVLVLRS</sequence>